<dbReference type="Pfam" id="PF07727">
    <property type="entry name" value="RVT_2"/>
    <property type="match status" value="1"/>
</dbReference>
<reference evidence="4" key="1">
    <citation type="journal article" date="2022" name="Int. J. Mol. Sci.">
        <title>Draft Genome of Tanacetum Coccineum: Genomic Comparison of Closely Related Tanacetum-Family Plants.</title>
        <authorList>
            <person name="Yamashiro T."/>
            <person name="Shiraishi A."/>
            <person name="Nakayama K."/>
            <person name="Satake H."/>
        </authorList>
    </citation>
    <scope>NUCLEOTIDE SEQUENCE</scope>
</reference>
<dbReference type="InterPro" id="IPR013103">
    <property type="entry name" value="RVT_2"/>
</dbReference>
<keyword evidence="1" id="KW-0175">Coiled coil</keyword>
<feature type="compositionally biased region" description="Basic residues" evidence="2">
    <location>
        <begin position="612"/>
        <end position="622"/>
    </location>
</feature>
<evidence type="ECO:0000256" key="2">
    <source>
        <dbReference type="SAM" id="MobiDB-lite"/>
    </source>
</evidence>
<feature type="compositionally biased region" description="Basic and acidic residues" evidence="2">
    <location>
        <begin position="859"/>
        <end position="883"/>
    </location>
</feature>
<dbReference type="PANTHER" id="PTHR11439">
    <property type="entry name" value="GAG-POL-RELATED RETROTRANSPOSON"/>
    <property type="match status" value="1"/>
</dbReference>
<proteinExistence type="predicted"/>
<dbReference type="Proteomes" id="UP001151760">
    <property type="component" value="Unassembled WGS sequence"/>
</dbReference>
<name>A0ABQ4ZX49_9ASTR</name>
<feature type="region of interest" description="Disordered" evidence="2">
    <location>
        <begin position="858"/>
        <end position="883"/>
    </location>
</feature>
<feature type="coiled-coil region" evidence="1">
    <location>
        <begin position="708"/>
        <end position="737"/>
    </location>
</feature>
<evidence type="ECO:0000259" key="3">
    <source>
        <dbReference type="Pfam" id="PF07727"/>
    </source>
</evidence>
<dbReference type="EMBL" id="BQNB010011764">
    <property type="protein sequence ID" value="GJS94869.1"/>
    <property type="molecule type" value="Genomic_DNA"/>
</dbReference>
<accession>A0ABQ4ZX49</accession>
<evidence type="ECO:0000256" key="1">
    <source>
        <dbReference type="SAM" id="Coils"/>
    </source>
</evidence>
<feature type="domain" description="Reverse transcriptase Ty1/copia-type" evidence="3">
    <location>
        <begin position="402"/>
        <end position="449"/>
    </location>
</feature>
<comment type="caution">
    <text evidence="4">The sequence shown here is derived from an EMBL/GenBank/DDBJ whole genome shotgun (WGS) entry which is preliminary data.</text>
</comment>
<feature type="region of interest" description="Disordered" evidence="2">
    <location>
        <begin position="566"/>
        <end position="644"/>
    </location>
</feature>
<dbReference type="CDD" id="cd09272">
    <property type="entry name" value="RNase_HI_RT_Ty1"/>
    <property type="match status" value="1"/>
</dbReference>
<protein>
    <submittedName>
        <fullName evidence="4">Ribonuclease H-like domain-containing protein</fullName>
    </submittedName>
</protein>
<gene>
    <name evidence="4" type="ORF">Tco_0801837</name>
</gene>
<keyword evidence="5" id="KW-1185">Reference proteome</keyword>
<dbReference type="InterPro" id="IPR036875">
    <property type="entry name" value="Znf_CCHC_sf"/>
</dbReference>
<sequence length="883" mass="100442">MHQVQPPLLERVNQSPAGPRFRNAWSRSRLVSPLYALHKTEKVLQLLEGLMLSEMRSKTKQRKIKEVIVNGDAPIVASASVEGPIPPKTAEQKLTKKNELKAKSTLPRFGGTIESKKMPIDTSEAGNMRNFLGIKISTLDKTYDRHNEHRDEFVQQFEGVEAAITRPIQAQAQLSEVAFVTSENTSSTNEAVNTAHEVSTTNLEQINTDDLEEIDLKCRWPGLPIRVNRFLKNIGRNLNFNVKETVGFDNTKVECYKCHMRGHFAREYKAPRNQGNRNGDAPRTIIPVETPANALIVQDEIGGYDWSFQAEEGLGGKHCSNGAKHPIRKQSFLTELTRMLMVDFCILQSPEPSKDAVADDLGKNLLMRNDLPTRSLIHDLEDTDLSWIEAMQEELLQFKLQKVWTLVDLPKGKRAIGTKWMYRNKKDVVRNKVRLVAQGYTQEEGIVMIGNLLPDARLKQLDDAQDIPDEFYGGARFLLRVARQQALNLDSQSIAQDEEAEDVDVLTFSNSDYAEASLDMKSTTRGCQFLSKRLISWQYKKQTIVANSTTEAEYVAAANCYGQEDRMERASTTASSLEAEQDSVTEDMGVDSATPTDSHSIPIITQPYILQNHKRKKSRRKQSKDSAPTKPTIEETTPEEHSQSLQMIHLQVGGKNEDLDADAEETYVEKVLEEPVVNVCLHATKSIPLVLTEVDTTVHCQKKDQFALDEEMDRNLKAQLQAELIEEERLVRQKEEEANIALIESWNNTQAMIEADFELAQRLQAEEQGEITIEERSRLFVELMNRRKKHFAKLRAEEIRRNPPTKAQKRNKMSTYLKNMAGYKHSQLKSKSYDEIQKLFDKEMKRLNTFVDMNSEVVKGSETRTEESSKRAVDELESDMSKK</sequence>
<dbReference type="SUPFAM" id="SSF57756">
    <property type="entry name" value="Retrovirus zinc finger-like domains"/>
    <property type="match status" value="1"/>
</dbReference>
<dbReference type="PANTHER" id="PTHR11439:SF495">
    <property type="entry name" value="REVERSE TRANSCRIPTASE, RNA-DEPENDENT DNA POLYMERASE-RELATED"/>
    <property type="match status" value="1"/>
</dbReference>
<feature type="region of interest" description="Disordered" evidence="2">
    <location>
        <begin position="1"/>
        <end position="20"/>
    </location>
</feature>
<organism evidence="4 5">
    <name type="scientific">Tanacetum coccineum</name>
    <dbReference type="NCBI Taxonomy" id="301880"/>
    <lineage>
        <taxon>Eukaryota</taxon>
        <taxon>Viridiplantae</taxon>
        <taxon>Streptophyta</taxon>
        <taxon>Embryophyta</taxon>
        <taxon>Tracheophyta</taxon>
        <taxon>Spermatophyta</taxon>
        <taxon>Magnoliopsida</taxon>
        <taxon>eudicotyledons</taxon>
        <taxon>Gunneridae</taxon>
        <taxon>Pentapetalae</taxon>
        <taxon>asterids</taxon>
        <taxon>campanulids</taxon>
        <taxon>Asterales</taxon>
        <taxon>Asteraceae</taxon>
        <taxon>Asteroideae</taxon>
        <taxon>Anthemideae</taxon>
        <taxon>Anthemidinae</taxon>
        <taxon>Tanacetum</taxon>
    </lineage>
</organism>
<evidence type="ECO:0000313" key="4">
    <source>
        <dbReference type="EMBL" id="GJS94869.1"/>
    </source>
</evidence>
<evidence type="ECO:0000313" key="5">
    <source>
        <dbReference type="Proteomes" id="UP001151760"/>
    </source>
</evidence>
<reference evidence="4" key="2">
    <citation type="submission" date="2022-01" db="EMBL/GenBank/DDBJ databases">
        <authorList>
            <person name="Yamashiro T."/>
            <person name="Shiraishi A."/>
            <person name="Satake H."/>
            <person name="Nakayama K."/>
        </authorList>
    </citation>
    <scope>NUCLEOTIDE SEQUENCE</scope>
</reference>
<feature type="compositionally biased region" description="Low complexity" evidence="2">
    <location>
        <begin position="625"/>
        <end position="635"/>
    </location>
</feature>
<feature type="compositionally biased region" description="Acidic residues" evidence="2">
    <location>
        <begin position="579"/>
        <end position="589"/>
    </location>
</feature>